<proteinExistence type="predicted"/>
<evidence type="ECO:0000313" key="2">
    <source>
        <dbReference type="Proteomes" id="UP000226079"/>
    </source>
</evidence>
<accession>A0A2A9CRV4</accession>
<comment type="caution">
    <text evidence="1">The sequence shown here is derived from an EMBL/GenBank/DDBJ whole genome shotgun (WGS) entry which is preliminary data.</text>
</comment>
<dbReference type="Proteomes" id="UP000226079">
    <property type="component" value="Unassembled WGS sequence"/>
</dbReference>
<dbReference type="EMBL" id="PDJC01000001">
    <property type="protein sequence ID" value="PFG17177.1"/>
    <property type="molecule type" value="Genomic_DNA"/>
</dbReference>
<gene>
    <name evidence="1" type="ORF">ATK74_1740</name>
</gene>
<keyword evidence="2" id="KW-1185">Reference proteome</keyword>
<dbReference type="AlphaFoldDB" id="A0A2A9CRV4"/>
<name>A0A2A9CRV4_9ACTN</name>
<protein>
    <submittedName>
        <fullName evidence="1">Uncharacterized protein</fullName>
    </submittedName>
</protein>
<organism evidence="1 2">
    <name type="scientific">Propionicimonas paludicola</name>
    <dbReference type="NCBI Taxonomy" id="185243"/>
    <lineage>
        <taxon>Bacteria</taxon>
        <taxon>Bacillati</taxon>
        <taxon>Actinomycetota</taxon>
        <taxon>Actinomycetes</taxon>
        <taxon>Propionibacteriales</taxon>
        <taxon>Nocardioidaceae</taxon>
        <taxon>Propionicimonas</taxon>
    </lineage>
</organism>
<evidence type="ECO:0000313" key="1">
    <source>
        <dbReference type="EMBL" id="PFG17177.1"/>
    </source>
</evidence>
<reference evidence="1 2" key="1">
    <citation type="submission" date="2017-10" db="EMBL/GenBank/DDBJ databases">
        <title>Sequencing the genomes of 1000 actinobacteria strains.</title>
        <authorList>
            <person name="Klenk H.-P."/>
        </authorList>
    </citation>
    <scope>NUCLEOTIDE SEQUENCE [LARGE SCALE GENOMIC DNA]</scope>
    <source>
        <strain evidence="1 2">DSM 15597</strain>
    </source>
</reference>
<sequence>MVEDEYCICGALLVTLPDGSKECPRCDKPRRKR</sequence>